<feature type="transmembrane region" description="Helical" evidence="6">
    <location>
        <begin position="415"/>
        <end position="436"/>
    </location>
</feature>
<dbReference type="PROSITE" id="PS50850">
    <property type="entry name" value="MFS"/>
    <property type="match status" value="1"/>
</dbReference>
<feature type="transmembrane region" description="Helical" evidence="6">
    <location>
        <begin position="232"/>
        <end position="250"/>
    </location>
</feature>
<dbReference type="InterPro" id="IPR020846">
    <property type="entry name" value="MFS_dom"/>
</dbReference>
<reference evidence="8 9" key="2">
    <citation type="journal article" date="2012" name="Open Biol.">
        <title>Characteristics of nucleosomes and linker DNA regions on the genome of the basidiomycete Mixia osmundae revealed by mono- and dinucleosome mapping.</title>
        <authorList>
            <person name="Nishida H."/>
            <person name="Kondo S."/>
            <person name="Matsumoto T."/>
            <person name="Suzuki Y."/>
            <person name="Yoshikawa H."/>
            <person name="Taylor T.D."/>
            <person name="Sugiyama J."/>
        </authorList>
    </citation>
    <scope>NUCLEOTIDE SEQUENCE [LARGE SCALE GENOMIC DNA]</scope>
    <source>
        <strain evidence="9">CBS 9802 / IAM 14324 / JCM 22182 / KY 12970</strain>
    </source>
</reference>
<dbReference type="InParanoid" id="G7E8V1"/>
<feature type="transmembrane region" description="Helical" evidence="6">
    <location>
        <begin position="504"/>
        <end position="529"/>
    </location>
</feature>
<dbReference type="OrthoDB" id="9986881at2759"/>
<keyword evidence="3 6" id="KW-1133">Transmembrane helix</keyword>
<keyword evidence="2 6" id="KW-0812">Transmembrane</keyword>
<feature type="compositionally biased region" description="Polar residues" evidence="5">
    <location>
        <begin position="11"/>
        <end position="38"/>
    </location>
</feature>
<dbReference type="AlphaFoldDB" id="G7E8V1"/>
<dbReference type="RefSeq" id="XP_014568793.1">
    <property type="nucleotide sequence ID" value="XM_014713307.1"/>
</dbReference>
<keyword evidence="4 6" id="KW-0472">Membrane</keyword>
<feature type="transmembrane region" description="Helical" evidence="6">
    <location>
        <begin position="262"/>
        <end position="290"/>
    </location>
</feature>
<feature type="transmembrane region" description="Helical" evidence="6">
    <location>
        <begin position="448"/>
        <end position="468"/>
    </location>
</feature>
<keyword evidence="9" id="KW-1185">Reference proteome</keyword>
<evidence type="ECO:0000256" key="2">
    <source>
        <dbReference type="ARBA" id="ARBA00022692"/>
    </source>
</evidence>
<dbReference type="FunFam" id="1.20.1250.20:FF:000011">
    <property type="entry name" value="MFS multidrug transporter, putative"/>
    <property type="match status" value="1"/>
</dbReference>
<feature type="transmembrane region" description="Helical" evidence="6">
    <location>
        <begin position="136"/>
        <end position="161"/>
    </location>
</feature>
<feature type="transmembrane region" description="Helical" evidence="6">
    <location>
        <begin position="375"/>
        <end position="394"/>
    </location>
</feature>
<evidence type="ECO:0000313" key="9">
    <source>
        <dbReference type="Proteomes" id="UP000009131"/>
    </source>
</evidence>
<dbReference type="OMA" id="CYITAIA"/>
<evidence type="ECO:0000256" key="3">
    <source>
        <dbReference type="ARBA" id="ARBA00022989"/>
    </source>
</evidence>
<feature type="compositionally biased region" description="Basic and acidic residues" evidence="5">
    <location>
        <begin position="69"/>
        <end position="80"/>
    </location>
</feature>
<dbReference type="eggNOG" id="KOG0255">
    <property type="taxonomic scope" value="Eukaryota"/>
</dbReference>
<organism evidence="8 9">
    <name type="scientific">Mixia osmundae (strain CBS 9802 / IAM 14324 / JCM 22182 / KY 12970)</name>
    <dbReference type="NCBI Taxonomy" id="764103"/>
    <lineage>
        <taxon>Eukaryota</taxon>
        <taxon>Fungi</taxon>
        <taxon>Dikarya</taxon>
        <taxon>Basidiomycota</taxon>
        <taxon>Pucciniomycotina</taxon>
        <taxon>Mixiomycetes</taxon>
        <taxon>Mixiales</taxon>
        <taxon>Mixiaceae</taxon>
        <taxon>Mixia</taxon>
    </lineage>
</organism>
<dbReference type="Gene3D" id="1.20.1250.20">
    <property type="entry name" value="MFS general substrate transporter like domains"/>
    <property type="match status" value="1"/>
</dbReference>
<gene>
    <name evidence="8" type="primary">Mo06270</name>
    <name evidence="8" type="ORF">E5Q_06270</name>
</gene>
<feature type="compositionally biased region" description="Polar residues" evidence="5">
    <location>
        <begin position="47"/>
        <end position="68"/>
    </location>
</feature>
<proteinExistence type="predicted"/>
<evidence type="ECO:0000256" key="6">
    <source>
        <dbReference type="SAM" id="Phobius"/>
    </source>
</evidence>
<dbReference type="Proteomes" id="UP000009131">
    <property type="component" value="Unassembled WGS sequence"/>
</dbReference>
<feature type="region of interest" description="Disordered" evidence="5">
    <location>
        <begin position="1"/>
        <end position="93"/>
    </location>
</feature>
<dbReference type="InterPro" id="IPR011701">
    <property type="entry name" value="MFS"/>
</dbReference>
<feature type="transmembrane region" description="Helical" evidence="6">
    <location>
        <begin position="173"/>
        <end position="196"/>
    </location>
</feature>
<dbReference type="PANTHER" id="PTHR23502:SF74">
    <property type="entry name" value="MAJOR FACILITATOR SUPERFAMILY (MFS) PROFILE DOMAIN-CONTAINING PROTEIN"/>
    <property type="match status" value="1"/>
</dbReference>
<protein>
    <recommendedName>
        <fullName evidence="7">Major facilitator superfamily (MFS) profile domain-containing protein</fullName>
    </recommendedName>
</protein>
<accession>G7E8V1</accession>
<feature type="transmembrane region" description="Helical" evidence="6">
    <location>
        <begin position="480"/>
        <end position="498"/>
    </location>
</feature>
<dbReference type="HOGENOM" id="CLU_008455_11_6_1"/>
<evidence type="ECO:0000256" key="4">
    <source>
        <dbReference type="ARBA" id="ARBA00023136"/>
    </source>
</evidence>
<dbReference type="STRING" id="764103.G7E8V1"/>
<dbReference type="Pfam" id="PF07690">
    <property type="entry name" value="MFS_1"/>
    <property type="match status" value="1"/>
</dbReference>
<reference evidence="8 9" key="1">
    <citation type="journal article" date="2011" name="J. Gen. Appl. Microbiol.">
        <title>Draft genome sequencing of the enigmatic basidiomycete Mixia osmundae.</title>
        <authorList>
            <person name="Nishida H."/>
            <person name="Nagatsuka Y."/>
            <person name="Sugiyama J."/>
        </authorList>
    </citation>
    <scope>NUCLEOTIDE SEQUENCE [LARGE SCALE GENOMIC DNA]</scope>
    <source>
        <strain evidence="9">CBS 9802 / IAM 14324 / JCM 22182 / KY 12970</strain>
    </source>
</reference>
<evidence type="ECO:0000259" key="7">
    <source>
        <dbReference type="PROSITE" id="PS50850"/>
    </source>
</evidence>
<dbReference type="InterPro" id="IPR036259">
    <property type="entry name" value="MFS_trans_sf"/>
</dbReference>
<comment type="caution">
    <text evidence="8">The sequence shown here is derived from an EMBL/GenBank/DDBJ whole genome shotgun (WGS) entry which is preliminary data.</text>
</comment>
<dbReference type="CDD" id="cd17323">
    <property type="entry name" value="MFS_Tpo1_MDR_like"/>
    <property type="match status" value="1"/>
</dbReference>
<comment type="subcellular location">
    <subcellularLocation>
        <location evidence="1">Membrane</location>
        <topology evidence="1">Multi-pass membrane protein</topology>
    </subcellularLocation>
</comment>
<evidence type="ECO:0000313" key="8">
    <source>
        <dbReference type="EMBL" id="GAA99569.1"/>
    </source>
</evidence>
<name>G7E8V1_MIXOS</name>
<evidence type="ECO:0000256" key="5">
    <source>
        <dbReference type="SAM" id="MobiDB-lite"/>
    </source>
</evidence>
<feature type="transmembrane region" description="Helical" evidence="6">
    <location>
        <begin position="330"/>
        <end position="355"/>
    </location>
</feature>
<dbReference type="EMBL" id="BABT02000220">
    <property type="protein sequence ID" value="GAA99569.1"/>
    <property type="molecule type" value="Genomic_DNA"/>
</dbReference>
<dbReference type="GO" id="GO:0022857">
    <property type="term" value="F:transmembrane transporter activity"/>
    <property type="evidence" value="ECO:0007669"/>
    <property type="project" value="InterPro"/>
</dbReference>
<dbReference type="GO" id="GO:0005886">
    <property type="term" value="C:plasma membrane"/>
    <property type="evidence" value="ECO:0007669"/>
    <property type="project" value="TreeGrafter"/>
</dbReference>
<dbReference type="PANTHER" id="PTHR23502">
    <property type="entry name" value="MAJOR FACILITATOR SUPERFAMILY"/>
    <property type="match status" value="1"/>
</dbReference>
<feature type="domain" description="Major facilitator superfamily (MFS) profile" evidence="7">
    <location>
        <begin position="107"/>
        <end position="533"/>
    </location>
</feature>
<sequence length="568" mass="61893">MAEEKLAAPVGSTSAGRNDSSSGHSQESTLASRNSDGVSPSHEKQSQQEQSCPSAHTSKSEKPSFNSPQEERDWKSKNKGNDSNYTAWKDNDPENPQNWSLGKKIWCTTVICITTFQVTLGSSAPTVASQEISAKFGISTAAFGLVTMLFLVGFALGPLVFAPLSEMFGRRPVFWATALAYFLLQLMGSLATNFGTLLAGRFLQGLAASSPLTNGGGLIVDIWPTHLRGTAMAFYSGSIFLGPIIGPIMASFVTEKRGYVDVFWVLFAFAGAVTLLLFFGLPETFAMILLQKRAKKRRANGEPEAWCDLENADWSVKSVLRKNLLKPFEILGLEPILQVITVYTSFVYWLIYSSFEVYPVVFQEKRGFNLGEGGLSFIGIGIGTTIGAAISIYLQRDYLFLTKKWHGTPPPEYRLRGSMLAAPILPIALFWLGWTGQFSSISWVAPEIATIPLGATYSLIFISLLSYIVDTYGPFAASGLAANTFARSLFAGPCPVYVPRMLTALGVSGALSLLGGLAIVLAPAPFIFYKYGQTIRKRSRFAPCADLKIRDQVLEEERKDKEGGKEAA</sequence>
<dbReference type="SUPFAM" id="SSF103473">
    <property type="entry name" value="MFS general substrate transporter"/>
    <property type="match status" value="1"/>
</dbReference>
<evidence type="ECO:0000256" key="1">
    <source>
        <dbReference type="ARBA" id="ARBA00004141"/>
    </source>
</evidence>